<dbReference type="Pfam" id="PF02518">
    <property type="entry name" value="HATPase_c"/>
    <property type="match status" value="1"/>
</dbReference>
<dbReference type="FunFam" id="3.30.565.10:FF:000010">
    <property type="entry name" value="Sensor histidine kinase RcsC"/>
    <property type="match status" value="1"/>
</dbReference>
<dbReference type="Gene3D" id="2.40.50.1020">
    <property type="entry name" value="LytTr DNA-binding domain"/>
    <property type="match status" value="1"/>
</dbReference>
<evidence type="ECO:0000256" key="7">
    <source>
        <dbReference type="ARBA" id="ARBA00023012"/>
    </source>
</evidence>
<comment type="catalytic activity">
    <reaction evidence="1">
        <text>ATP + protein L-histidine = ADP + protein N-phospho-L-histidine.</text>
        <dbReference type="EC" id="2.7.13.3"/>
    </reaction>
</comment>
<dbReference type="SUPFAM" id="SSF52172">
    <property type="entry name" value="CheY-like"/>
    <property type="match status" value="1"/>
</dbReference>
<dbReference type="InterPro" id="IPR001789">
    <property type="entry name" value="Sig_transdc_resp-reg_receiver"/>
</dbReference>
<dbReference type="PRINTS" id="PR00344">
    <property type="entry name" value="BCTRLSENSOR"/>
</dbReference>
<dbReference type="RefSeq" id="WP_094789279.1">
    <property type="nucleotide sequence ID" value="NZ_NDXW01000001.1"/>
</dbReference>
<dbReference type="Pfam" id="PF00072">
    <property type="entry name" value="Response_reg"/>
    <property type="match status" value="1"/>
</dbReference>
<dbReference type="Gene3D" id="1.10.287.130">
    <property type="match status" value="1"/>
</dbReference>
<dbReference type="Gene3D" id="6.10.340.10">
    <property type="match status" value="1"/>
</dbReference>
<dbReference type="SUPFAM" id="SSF47384">
    <property type="entry name" value="Homodimeric domain of signal transducing histidine kinase"/>
    <property type="match status" value="1"/>
</dbReference>
<keyword evidence="9" id="KW-0472">Membrane</keyword>
<dbReference type="EC" id="2.7.13.3" evidence="3"/>
<feature type="transmembrane region" description="Helical" evidence="9">
    <location>
        <begin position="363"/>
        <end position="383"/>
    </location>
</feature>
<feature type="domain" description="HAMP" evidence="12">
    <location>
        <begin position="384"/>
        <end position="436"/>
    </location>
</feature>
<organism evidence="13 14">
    <name type="scientific">Zooshikella ganghwensis</name>
    <dbReference type="NCBI Taxonomy" id="202772"/>
    <lineage>
        <taxon>Bacteria</taxon>
        <taxon>Pseudomonadati</taxon>
        <taxon>Pseudomonadota</taxon>
        <taxon>Gammaproteobacteria</taxon>
        <taxon>Oceanospirillales</taxon>
        <taxon>Zooshikellaceae</taxon>
        <taxon>Zooshikella</taxon>
    </lineage>
</organism>
<gene>
    <name evidence="13" type="ORF">B9G39_25520</name>
</gene>
<keyword evidence="9" id="KW-0812">Transmembrane</keyword>
<keyword evidence="9" id="KW-1133">Transmembrane helix</keyword>
<dbReference type="CDD" id="cd17574">
    <property type="entry name" value="REC_OmpR"/>
    <property type="match status" value="1"/>
</dbReference>
<proteinExistence type="predicted"/>
<dbReference type="PANTHER" id="PTHR43047:SF72">
    <property type="entry name" value="OSMOSENSING HISTIDINE PROTEIN KINASE SLN1"/>
    <property type="match status" value="1"/>
</dbReference>
<dbReference type="Proteomes" id="UP000257039">
    <property type="component" value="Unassembled WGS sequence"/>
</dbReference>
<dbReference type="PANTHER" id="PTHR43047">
    <property type="entry name" value="TWO-COMPONENT HISTIDINE PROTEIN KINASE"/>
    <property type="match status" value="1"/>
</dbReference>
<evidence type="ECO:0000256" key="1">
    <source>
        <dbReference type="ARBA" id="ARBA00000085"/>
    </source>
</evidence>
<evidence type="ECO:0000259" key="12">
    <source>
        <dbReference type="PROSITE" id="PS50885"/>
    </source>
</evidence>
<evidence type="ECO:0000256" key="2">
    <source>
        <dbReference type="ARBA" id="ARBA00004370"/>
    </source>
</evidence>
<dbReference type="GO" id="GO:0000155">
    <property type="term" value="F:phosphorelay sensor kinase activity"/>
    <property type="evidence" value="ECO:0007669"/>
    <property type="project" value="InterPro"/>
</dbReference>
<dbReference type="InterPro" id="IPR007492">
    <property type="entry name" value="LytTR_DNA-bd_dom"/>
</dbReference>
<feature type="domain" description="Histidine kinase" evidence="10">
    <location>
        <begin position="458"/>
        <end position="671"/>
    </location>
</feature>
<dbReference type="InterPro" id="IPR003661">
    <property type="entry name" value="HisK_dim/P_dom"/>
</dbReference>
<dbReference type="AlphaFoldDB" id="A0A4P9VUX9"/>
<dbReference type="SMART" id="SM00388">
    <property type="entry name" value="HisKA"/>
    <property type="match status" value="1"/>
</dbReference>
<dbReference type="CDD" id="cd16922">
    <property type="entry name" value="HATPase_EvgS-ArcB-TorS-like"/>
    <property type="match status" value="1"/>
</dbReference>
<dbReference type="SUPFAM" id="SSF55874">
    <property type="entry name" value="ATPase domain of HSP90 chaperone/DNA topoisomerase II/histidine kinase"/>
    <property type="match status" value="1"/>
</dbReference>
<dbReference type="PROSITE" id="PS50110">
    <property type="entry name" value="RESPONSE_REGULATORY"/>
    <property type="match status" value="1"/>
</dbReference>
<evidence type="ECO:0000313" key="14">
    <source>
        <dbReference type="Proteomes" id="UP000257039"/>
    </source>
</evidence>
<feature type="domain" description="Response regulatory" evidence="11">
    <location>
        <begin position="712"/>
        <end position="828"/>
    </location>
</feature>
<dbReference type="GO" id="GO:0005886">
    <property type="term" value="C:plasma membrane"/>
    <property type="evidence" value="ECO:0007669"/>
    <property type="project" value="TreeGrafter"/>
</dbReference>
<keyword evidence="4 8" id="KW-0597">Phosphoprotein</keyword>
<keyword evidence="6" id="KW-0418">Kinase</keyword>
<evidence type="ECO:0000256" key="3">
    <source>
        <dbReference type="ARBA" id="ARBA00012438"/>
    </source>
</evidence>
<dbReference type="SMART" id="SM00304">
    <property type="entry name" value="HAMP"/>
    <property type="match status" value="1"/>
</dbReference>
<dbReference type="Gene3D" id="3.30.565.10">
    <property type="entry name" value="Histidine kinase-like ATPase, C-terminal domain"/>
    <property type="match status" value="1"/>
</dbReference>
<dbReference type="CDD" id="cd00082">
    <property type="entry name" value="HisKA"/>
    <property type="match status" value="1"/>
</dbReference>
<evidence type="ECO:0000256" key="5">
    <source>
        <dbReference type="ARBA" id="ARBA00022679"/>
    </source>
</evidence>
<evidence type="ECO:0000259" key="11">
    <source>
        <dbReference type="PROSITE" id="PS50110"/>
    </source>
</evidence>
<dbReference type="GO" id="GO:0003677">
    <property type="term" value="F:DNA binding"/>
    <property type="evidence" value="ECO:0007669"/>
    <property type="project" value="InterPro"/>
</dbReference>
<dbReference type="Pfam" id="PF04397">
    <property type="entry name" value="LytTR"/>
    <property type="match status" value="1"/>
</dbReference>
<dbReference type="Pfam" id="PF00672">
    <property type="entry name" value="HAMP"/>
    <property type="match status" value="1"/>
</dbReference>
<dbReference type="CDD" id="cd06225">
    <property type="entry name" value="HAMP"/>
    <property type="match status" value="1"/>
</dbReference>
<protein>
    <recommendedName>
        <fullName evidence="3">histidine kinase</fullName>
        <ecNumber evidence="3">2.7.13.3</ecNumber>
    </recommendedName>
</protein>
<dbReference type="GO" id="GO:0009927">
    <property type="term" value="F:histidine phosphotransfer kinase activity"/>
    <property type="evidence" value="ECO:0007669"/>
    <property type="project" value="TreeGrafter"/>
</dbReference>
<dbReference type="EMBL" id="NDXW01000001">
    <property type="protein sequence ID" value="RDH46547.1"/>
    <property type="molecule type" value="Genomic_DNA"/>
</dbReference>
<dbReference type="InterPro" id="IPR036097">
    <property type="entry name" value="HisK_dim/P_sf"/>
</dbReference>
<sequence>MLRRLFNNLSIKNKLTFTYLVISIVPFVTISFLMLSYFTKNLEQQAFNQLSSLRDIKKSNLDEYFKQVHDQIQYLVGNVDSKFANTSNTYILKYLSSFKEDIKPLAKTDKGALTILQKLFVVGTEAEKTNINANRDYYDYSHEEIHPFLKKIIDQFSFDNLYLVTNNGDIVYSVIKEKSFGQNLVNGDYANTGLGKAFKVAEQASSKNDINNIIFTSFDKIDYKISSFISVPLYEYGKFQGVIIFQIPFAKIDKVMSTRAGLGSTGETYLVGSDHFMRSNGYRAPDRYSIEATFKKTSTSSISTLAVNEALDGKANILVTTSYLGDEVLSAYTPITVFNERWALIAEVTTQEAFATITELQKLAIIIAIIVIGLIILIGYLTASTIARPILALTNIAEKIAGGNLSQAINIHRNDEIGRLANSFGTMRKAIADKIHKIEQQNIDLKKLDEFKNDLLANTTHELKTPLNGIIGLAESLVGRVPDRYTKTLTNIINSGRRLSNLVNDILDAAKLKQKQIRLKKQSLNLRQIVDLDISISASLINKKPVVLVNLVPNDICVYADQYRLQQIFQNLIGNAIKFTDVGEIQILAKVKENNVEVIVSDSGIGINPEDQARIFDAFKQTDSGANRSYGGTGLGLSITKQLVELHGGSIKVESILSKGTRFIFTLPVSDELPSVDNELLQYSASALEAPVEFSDIIETPQITEGQVKDFVILAVDDEPINLDIILNHLNESNIKVITAYSGEDALNYINKNKPDLILLDIMMPEMDGYEVCKILREEFTSYDLPIVFLTARNQLRDLVHGFNVGGNDYLTKPFFKDELLARVKIQLELLIHRKRMSQLHQFSNNICEFKSHEEMILATYELLANDPLINAAATFFEGKTISHSESADKLLTSYPSYLEKDNELIETHNKSVAMFVKISSYYTLAASFPKSSSEEWVRNIVLQTQRSVEQIRRISANPDNALIQSHITPILQSILFIKVEKNYCIVVKLVNDSIKEEIIRIPLKKILFFIESEYLFQVHRSYVVNPCRVQSVSSSQLIIYLEYDQQVPLAKKYLSELKKHYPEKFKGALVVE</sequence>
<keyword evidence="7" id="KW-0902">Two-component regulatory system</keyword>
<dbReference type="PROSITE" id="PS50109">
    <property type="entry name" value="HIS_KIN"/>
    <property type="match status" value="1"/>
</dbReference>
<comment type="caution">
    <text evidence="13">The sequence shown here is derived from an EMBL/GenBank/DDBJ whole genome shotgun (WGS) entry which is preliminary data.</text>
</comment>
<reference evidence="13 14" key="1">
    <citation type="submission" date="2017-04" db="EMBL/GenBank/DDBJ databases">
        <title>Draft genome sequence of Zooshikella ganghwensis VG4 isolated from Red Sea sediments.</title>
        <authorList>
            <person name="Rehman Z."/>
            <person name="Alam I."/>
            <person name="Kamau A."/>
            <person name="Bajic V."/>
            <person name="Leiknes T."/>
        </authorList>
    </citation>
    <scope>NUCLEOTIDE SEQUENCE [LARGE SCALE GENOMIC DNA]</scope>
    <source>
        <strain evidence="13 14">VG4</strain>
    </source>
</reference>
<evidence type="ECO:0000256" key="4">
    <source>
        <dbReference type="ARBA" id="ARBA00022553"/>
    </source>
</evidence>
<dbReference type="InterPro" id="IPR004358">
    <property type="entry name" value="Sig_transdc_His_kin-like_C"/>
</dbReference>
<feature type="transmembrane region" description="Helical" evidence="9">
    <location>
        <begin position="16"/>
        <end position="38"/>
    </location>
</feature>
<keyword evidence="5" id="KW-0808">Transferase</keyword>
<evidence type="ECO:0000256" key="6">
    <source>
        <dbReference type="ARBA" id="ARBA00022777"/>
    </source>
</evidence>
<dbReference type="InterPro" id="IPR003660">
    <property type="entry name" value="HAMP_dom"/>
</dbReference>
<keyword evidence="14" id="KW-1185">Reference proteome</keyword>
<comment type="subcellular location">
    <subcellularLocation>
        <location evidence="2">Membrane</location>
    </subcellularLocation>
</comment>
<evidence type="ECO:0000313" key="13">
    <source>
        <dbReference type="EMBL" id="RDH46547.1"/>
    </source>
</evidence>
<dbReference type="InterPro" id="IPR036890">
    <property type="entry name" value="HATPase_C_sf"/>
</dbReference>
<dbReference type="InterPro" id="IPR005467">
    <property type="entry name" value="His_kinase_dom"/>
</dbReference>
<dbReference type="InterPro" id="IPR011006">
    <property type="entry name" value="CheY-like_superfamily"/>
</dbReference>
<dbReference type="SMART" id="SM00448">
    <property type="entry name" value="REC"/>
    <property type="match status" value="1"/>
</dbReference>
<feature type="modified residue" description="4-aspartylphosphate" evidence="8">
    <location>
        <position position="761"/>
    </location>
</feature>
<name>A0A4P9VUX9_9GAMM</name>
<dbReference type="SUPFAM" id="SSF158472">
    <property type="entry name" value="HAMP domain-like"/>
    <property type="match status" value="1"/>
</dbReference>
<dbReference type="Gene3D" id="3.30.450.20">
    <property type="entry name" value="PAS domain"/>
    <property type="match status" value="1"/>
</dbReference>
<dbReference type="Pfam" id="PF00512">
    <property type="entry name" value="HisKA"/>
    <property type="match status" value="1"/>
</dbReference>
<evidence type="ECO:0000256" key="8">
    <source>
        <dbReference type="PROSITE-ProRule" id="PRU00169"/>
    </source>
</evidence>
<evidence type="ECO:0000256" key="9">
    <source>
        <dbReference type="SAM" id="Phobius"/>
    </source>
</evidence>
<dbReference type="SMART" id="SM00850">
    <property type="entry name" value="LytTR"/>
    <property type="match status" value="1"/>
</dbReference>
<dbReference type="Gene3D" id="3.40.50.2300">
    <property type="match status" value="1"/>
</dbReference>
<dbReference type="SMART" id="SM00387">
    <property type="entry name" value="HATPase_c"/>
    <property type="match status" value="1"/>
</dbReference>
<dbReference type="PROSITE" id="PS50885">
    <property type="entry name" value="HAMP"/>
    <property type="match status" value="1"/>
</dbReference>
<accession>A0A4P9VUX9</accession>
<evidence type="ECO:0000259" key="10">
    <source>
        <dbReference type="PROSITE" id="PS50109"/>
    </source>
</evidence>
<dbReference type="InterPro" id="IPR003594">
    <property type="entry name" value="HATPase_dom"/>
</dbReference>